<dbReference type="EMBL" id="JABCRI010000013">
    <property type="protein sequence ID" value="KAF8394829.1"/>
    <property type="molecule type" value="Genomic_DNA"/>
</dbReference>
<dbReference type="AlphaFoldDB" id="A0A834YSU3"/>
<comment type="caution">
    <text evidence="2">The sequence shown here is derived from an EMBL/GenBank/DDBJ whole genome shotgun (WGS) entry which is preliminary data.</text>
</comment>
<reference evidence="2 3" key="1">
    <citation type="submission" date="2020-04" db="EMBL/GenBank/DDBJ databases">
        <title>Plant Genome Project.</title>
        <authorList>
            <person name="Zhang R.-G."/>
        </authorList>
    </citation>
    <scope>NUCLEOTIDE SEQUENCE [LARGE SCALE GENOMIC DNA]</scope>
    <source>
        <strain evidence="2">YNK0</strain>
        <tissue evidence="2">Leaf</tissue>
    </source>
</reference>
<evidence type="ECO:0000313" key="2">
    <source>
        <dbReference type="EMBL" id="KAF8394829.1"/>
    </source>
</evidence>
<protein>
    <recommendedName>
        <fullName evidence="1">Sugar phosphate transporter domain-containing protein</fullName>
    </recommendedName>
</protein>
<sequence>MKECLKGNPEADSVRNISMILSVLAVPLTMNFPKIIQSRRDIVEVEFFWALQGVVAHTIGHVAISTSMSKIAVSFTHIIKSGFEVVWMMIFSIKKEQSEEEEENREMGLISINRGFRFIRQLEVKKFLGIPKVPVAPTTAPQPPFSLYSAFRIFTAKTSKTPLAMEPAKPSDRRISLYSVINQRLRSLLKRGKGITNDKS</sequence>
<dbReference type="Proteomes" id="UP000655225">
    <property type="component" value="Unassembled WGS sequence"/>
</dbReference>
<evidence type="ECO:0000313" key="3">
    <source>
        <dbReference type="Proteomes" id="UP000655225"/>
    </source>
</evidence>
<gene>
    <name evidence="2" type="ORF">HHK36_018765</name>
</gene>
<evidence type="ECO:0000259" key="1">
    <source>
        <dbReference type="Pfam" id="PF03151"/>
    </source>
</evidence>
<dbReference type="Pfam" id="PF03151">
    <property type="entry name" value="TPT"/>
    <property type="match status" value="1"/>
</dbReference>
<organism evidence="2 3">
    <name type="scientific">Tetracentron sinense</name>
    <name type="common">Spur-leaf</name>
    <dbReference type="NCBI Taxonomy" id="13715"/>
    <lineage>
        <taxon>Eukaryota</taxon>
        <taxon>Viridiplantae</taxon>
        <taxon>Streptophyta</taxon>
        <taxon>Embryophyta</taxon>
        <taxon>Tracheophyta</taxon>
        <taxon>Spermatophyta</taxon>
        <taxon>Magnoliopsida</taxon>
        <taxon>Trochodendrales</taxon>
        <taxon>Trochodendraceae</taxon>
        <taxon>Tetracentron</taxon>
    </lineage>
</organism>
<name>A0A834YSU3_TETSI</name>
<dbReference type="OrthoDB" id="6418713at2759"/>
<dbReference type="InterPro" id="IPR004853">
    <property type="entry name" value="Sugar_P_trans_dom"/>
</dbReference>
<proteinExistence type="predicted"/>
<accession>A0A834YSU3</accession>
<keyword evidence="3" id="KW-1185">Reference proteome</keyword>
<feature type="domain" description="Sugar phosphate transporter" evidence="1">
    <location>
        <begin position="17"/>
        <end position="92"/>
    </location>
</feature>